<sequence length="133" mass="14358">MRVSSLVSRPTRRFSVVGATGLELVQRCAACGKVEPSLTAALARCSSSVGALPQSFGGLLAPQSFLLQQLPDPLVLVITVYGDKPLLEPFIRLVTQVIQYVAHLVKDVGLQHRKNDVKFVDALLDAASTKQLF</sequence>
<reference evidence="1 2" key="1">
    <citation type="submission" date="2024-07" db="EMBL/GenBank/DDBJ databases">
        <title>Chromosome-level genome assembly of the water stick insect Ranatra chinensis (Heteroptera: Nepidae).</title>
        <authorList>
            <person name="Liu X."/>
        </authorList>
    </citation>
    <scope>NUCLEOTIDE SEQUENCE [LARGE SCALE GENOMIC DNA]</scope>
    <source>
        <strain evidence="1">Cailab_2021Rc</strain>
        <tissue evidence="1">Muscle</tissue>
    </source>
</reference>
<organism evidence="1 2">
    <name type="scientific">Ranatra chinensis</name>
    <dbReference type="NCBI Taxonomy" id="642074"/>
    <lineage>
        <taxon>Eukaryota</taxon>
        <taxon>Metazoa</taxon>
        <taxon>Ecdysozoa</taxon>
        <taxon>Arthropoda</taxon>
        <taxon>Hexapoda</taxon>
        <taxon>Insecta</taxon>
        <taxon>Pterygota</taxon>
        <taxon>Neoptera</taxon>
        <taxon>Paraneoptera</taxon>
        <taxon>Hemiptera</taxon>
        <taxon>Heteroptera</taxon>
        <taxon>Panheteroptera</taxon>
        <taxon>Nepomorpha</taxon>
        <taxon>Nepidae</taxon>
        <taxon>Ranatrinae</taxon>
        <taxon>Ranatra</taxon>
    </lineage>
</organism>
<dbReference type="EMBL" id="JBFDAA010000008">
    <property type="protein sequence ID" value="KAL1129822.1"/>
    <property type="molecule type" value="Genomic_DNA"/>
</dbReference>
<name>A0ABD0YR91_9HEMI</name>
<protein>
    <submittedName>
        <fullName evidence="1">Uncharacterized protein</fullName>
    </submittedName>
</protein>
<proteinExistence type="predicted"/>
<comment type="caution">
    <text evidence="1">The sequence shown here is derived from an EMBL/GenBank/DDBJ whole genome shotgun (WGS) entry which is preliminary data.</text>
</comment>
<dbReference type="Proteomes" id="UP001558652">
    <property type="component" value="Unassembled WGS sequence"/>
</dbReference>
<gene>
    <name evidence="1" type="ORF">AAG570_012766</name>
</gene>
<keyword evidence="2" id="KW-1185">Reference proteome</keyword>
<evidence type="ECO:0000313" key="2">
    <source>
        <dbReference type="Proteomes" id="UP001558652"/>
    </source>
</evidence>
<accession>A0ABD0YR91</accession>
<dbReference type="AlphaFoldDB" id="A0ABD0YR91"/>
<evidence type="ECO:0000313" key="1">
    <source>
        <dbReference type="EMBL" id="KAL1129822.1"/>
    </source>
</evidence>